<dbReference type="EMBL" id="JAQIZT010000001">
    <property type="protein sequence ID" value="KAJ7012522.1"/>
    <property type="molecule type" value="Genomic_DNA"/>
</dbReference>
<dbReference type="Proteomes" id="UP001164929">
    <property type="component" value="Chromosome 1"/>
</dbReference>
<dbReference type="Pfam" id="PF04646">
    <property type="entry name" value="DUF604"/>
    <property type="match status" value="1"/>
</dbReference>
<sequence length="70" mass="8095">MIQAMAKLQVGQWSISVSYAFCTRPVTKHPCQKPFVFYMSSSKYDRARKQVIGVHARSYFWNCVAFVTVI</sequence>
<reference evidence="1 2" key="1">
    <citation type="journal article" date="2023" name="Mol. Ecol. Resour.">
        <title>Chromosome-level genome assembly of a triploid poplar Populus alba 'Berolinensis'.</title>
        <authorList>
            <person name="Chen S."/>
            <person name="Yu Y."/>
            <person name="Wang X."/>
            <person name="Wang S."/>
            <person name="Zhang T."/>
            <person name="Zhou Y."/>
            <person name="He R."/>
            <person name="Meng N."/>
            <person name="Wang Y."/>
            <person name="Liu W."/>
            <person name="Liu Z."/>
            <person name="Liu J."/>
            <person name="Guo Q."/>
            <person name="Huang H."/>
            <person name="Sederoff R.R."/>
            <person name="Wang G."/>
            <person name="Qu G."/>
            <person name="Chen S."/>
        </authorList>
    </citation>
    <scope>NUCLEOTIDE SEQUENCE [LARGE SCALE GENOMIC DNA]</scope>
    <source>
        <strain evidence="1">SC-2020</strain>
    </source>
</reference>
<keyword evidence="2" id="KW-1185">Reference proteome</keyword>
<evidence type="ECO:0000313" key="2">
    <source>
        <dbReference type="Proteomes" id="UP001164929"/>
    </source>
</evidence>
<organism evidence="1 2">
    <name type="scientific">Populus alba x Populus x berolinensis</name>
    <dbReference type="NCBI Taxonomy" id="444605"/>
    <lineage>
        <taxon>Eukaryota</taxon>
        <taxon>Viridiplantae</taxon>
        <taxon>Streptophyta</taxon>
        <taxon>Embryophyta</taxon>
        <taxon>Tracheophyta</taxon>
        <taxon>Spermatophyta</taxon>
        <taxon>Magnoliopsida</taxon>
        <taxon>eudicotyledons</taxon>
        <taxon>Gunneridae</taxon>
        <taxon>Pentapetalae</taxon>
        <taxon>rosids</taxon>
        <taxon>fabids</taxon>
        <taxon>Malpighiales</taxon>
        <taxon>Salicaceae</taxon>
        <taxon>Saliceae</taxon>
        <taxon>Populus</taxon>
    </lineage>
</organism>
<gene>
    <name evidence="1" type="ORF">NC653_002544</name>
</gene>
<comment type="caution">
    <text evidence="1">The sequence shown here is derived from an EMBL/GenBank/DDBJ whole genome shotgun (WGS) entry which is preliminary data.</text>
</comment>
<evidence type="ECO:0000313" key="1">
    <source>
        <dbReference type="EMBL" id="KAJ7012522.1"/>
    </source>
</evidence>
<name>A0AAD6RQV2_9ROSI</name>
<protein>
    <submittedName>
        <fullName evidence="1">Uncharacterized protein</fullName>
    </submittedName>
</protein>
<proteinExistence type="predicted"/>
<dbReference type="AlphaFoldDB" id="A0AAD6RQV2"/>
<accession>A0AAD6RQV2</accession>
<dbReference type="InterPro" id="IPR006740">
    <property type="entry name" value="DUF604"/>
</dbReference>